<proteinExistence type="inferred from homology"/>
<accession>B9FB07</accession>
<keyword evidence="3" id="KW-0677">Repeat</keyword>
<dbReference type="Pfam" id="PF18052">
    <property type="entry name" value="Rx_N"/>
    <property type="match status" value="1"/>
</dbReference>
<evidence type="ECO:0000259" key="6">
    <source>
        <dbReference type="Pfam" id="PF18052"/>
    </source>
</evidence>
<dbReference type="GO" id="GO:0000166">
    <property type="term" value="F:nucleotide binding"/>
    <property type="evidence" value="ECO:0007669"/>
    <property type="project" value="UniProtKB-KW"/>
</dbReference>
<reference evidence="7" key="1">
    <citation type="journal article" date="2005" name="PLoS Biol.">
        <title>The genomes of Oryza sativa: a history of duplications.</title>
        <authorList>
            <person name="Yu J."/>
            <person name="Wang J."/>
            <person name="Lin W."/>
            <person name="Li S."/>
            <person name="Li H."/>
            <person name="Zhou J."/>
            <person name="Ni P."/>
            <person name="Dong W."/>
            <person name="Hu S."/>
            <person name="Zeng C."/>
            <person name="Zhang J."/>
            <person name="Zhang Y."/>
            <person name="Li R."/>
            <person name="Xu Z."/>
            <person name="Li S."/>
            <person name="Li X."/>
            <person name="Zheng H."/>
            <person name="Cong L."/>
            <person name="Lin L."/>
            <person name="Yin J."/>
            <person name="Geng J."/>
            <person name="Li G."/>
            <person name="Shi J."/>
            <person name="Liu J."/>
            <person name="Lv H."/>
            <person name="Li J."/>
            <person name="Wang J."/>
            <person name="Deng Y."/>
            <person name="Ran L."/>
            <person name="Shi X."/>
            <person name="Wang X."/>
            <person name="Wu Q."/>
            <person name="Li C."/>
            <person name="Ren X."/>
            <person name="Wang J."/>
            <person name="Wang X."/>
            <person name="Li D."/>
            <person name="Liu D."/>
            <person name="Zhang X."/>
            <person name="Ji Z."/>
            <person name="Zhao W."/>
            <person name="Sun Y."/>
            <person name="Zhang Z."/>
            <person name="Bao J."/>
            <person name="Han Y."/>
            <person name="Dong L."/>
            <person name="Ji J."/>
            <person name="Chen P."/>
            <person name="Wu S."/>
            <person name="Liu J."/>
            <person name="Xiao Y."/>
            <person name="Bu D."/>
            <person name="Tan J."/>
            <person name="Yang L."/>
            <person name="Ye C."/>
            <person name="Zhang J."/>
            <person name="Xu J."/>
            <person name="Zhou Y."/>
            <person name="Yu Y."/>
            <person name="Zhang B."/>
            <person name="Zhuang S."/>
            <person name="Wei H."/>
            <person name="Liu B."/>
            <person name="Lei M."/>
            <person name="Yu H."/>
            <person name="Li Y."/>
            <person name="Xu H."/>
            <person name="Wei S."/>
            <person name="He X."/>
            <person name="Fang L."/>
            <person name="Zhang Z."/>
            <person name="Zhang Y."/>
            <person name="Huang X."/>
            <person name="Su Z."/>
            <person name="Tong W."/>
            <person name="Li J."/>
            <person name="Tong Z."/>
            <person name="Li S."/>
            <person name="Ye J."/>
            <person name="Wang L."/>
            <person name="Fang L."/>
            <person name="Lei T."/>
            <person name="Chen C."/>
            <person name="Chen H."/>
            <person name="Xu Z."/>
            <person name="Li H."/>
            <person name="Huang H."/>
            <person name="Zhang F."/>
            <person name="Xu H."/>
            <person name="Li N."/>
            <person name="Zhao C."/>
            <person name="Li S."/>
            <person name="Dong L."/>
            <person name="Huang Y."/>
            <person name="Li L."/>
            <person name="Xi Y."/>
            <person name="Qi Q."/>
            <person name="Li W."/>
            <person name="Zhang B."/>
            <person name="Hu W."/>
            <person name="Zhang Y."/>
            <person name="Tian X."/>
            <person name="Jiao Y."/>
            <person name="Liang X."/>
            <person name="Jin J."/>
            <person name="Gao L."/>
            <person name="Zheng W."/>
            <person name="Hao B."/>
            <person name="Liu S."/>
            <person name="Wang W."/>
            <person name="Yuan L."/>
            <person name="Cao M."/>
            <person name="McDermott J."/>
            <person name="Samudrala R."/>
            <person name="Wang J."/>
            <person name="Wong G.K."/>
            <person name="Yang H."/>
        </authorList>
    </citation>
    <scope>NUCLEOTIDE SEQUENCE [LARGE SCALE GENOMIC DNA]</scope>
</reference>
<dbReference type="InterPro" id="IPR041118">
    <property type="entry name" value="Rx_N"/>
</dbReference>
<gene>
    <name evidence="7" type="ORF">OsJ_09370</name>
</gene>
<feature type="domain" description="Disease resistance N-terminal" evidence="6">
    <location>
        <begin position="13"/>
        <end position="76"/>
    </location>
</feature>
<evidence type="ECO:0000256" key="5">
    <source>
        <dbReference type="ARBA" id="ARBA00022821"/>
    </source>
</evidence>
<evidence type="ECO:0000256" key="1">
    <source>
        <dbReference type="ARBA" id="ARBA00008894"/>
    </source>
</evidence>
<protein>
    <recommendedName>
        <fullName evidence="6">Disease resistance N-terminal domain-containing protein</fullName>
    </recommendedName>
</protein>
<comment type="similarity">
    <text evidence="1">Belongs to the disease resistance NB-LRR family.</text>
</comment>
<dbReference type="EMBL" id="CM000140">
    <property type="protein sequence ID" value="EEE58307.1"/>
    <property type="molecule type" value="Genomic_DNA"/>
</dbReference>
<dbReference type="GO" id="GO:0006952">
    <property type="term" value="P:defense response"/>
    <property type="evidence" value="ECO:0007669"/>
    <property type="project" value="UniProtKB-KW"/>
</dbReference>
<keyword evidence="4" id="KW-0547">Nucleotide-binding</keyword>
<organism evidence="7">
    <name type="scientific">Oryza sativa subsp. japonica</name>
    <name type="common">Rice</name>
    <dbReference type="NCBI Taxonomy" id="39947"/>
    <lineage>
        <taxon>Eukaryota</taxon>
        <taxon>Viridiplantae</taxon>
        <taxon>Streptophyta</taxon>
        <taxon>Embryophyta</taxon>
        <taxon>Tracheophyta</taxon>
        <taxon>Spermatophyta</taxon>
        <taxon>Magnoliopsida</taxon>
        <taxon>Liliopsida</taxon>
        <taxon>Poales</taxon>
        <taxon>Poaceae</taxon>
        <taxon>BOP clade</taxon>
        <taxon>Oryzoideae</taxon>
        <taxon>Oryzeae</taxon>
        <taxon>Oryzinae</taxon>
        <taxon>Oryza</taxon>
        <taxon>Oryza sativa</taxon>
    </lineage>
</organism>
<name>B9FB07_ORYSJ</name>
<evidence type="ECO:0000256" key="4">
    <source>
        <dbReference type="ARBA" id="ARBA00022741"/>
    </source>
</evidence>
<keyword evidence="2" id="KW-0433">Leucine-rich repeat</keyword>
<evidence type="ECO:0000256" key="2">
    <source>
        <dbReference type="ARBA" id="ARBA00022614"/>
    </source>
</evidence>
<dbReference type="Proteomes" id="UP000007752">
    <property type="component" value="Chromosome 3"/>
</dbReference>
<dbReference type="AlphaFoldDB" id="B9FB07"/>
<reference evidence="7" key="2">
    <citation type="submission" date="2008-12" db="EMBL/GenBank/DDBJ databases">
        <title>Improved gene annotation of the rice (Oryza sativa) genomes.</title>
        <authorList>
            <person name="Wang J."/>
            <person name="Li R."/>
            <person name="Fan W."/>
            <person name="Huang Q."/>
            <person name="Zhang J."/>
            <person name="Zhou Y."/>
            <person name="Hu Y."/>
            <person name="Zi S."/>
            <person name="Li J."/>
            <person name="Ni P."/>
            <person name="Zheng H."/>
            <person name="Zhang Y."/>
            <person name="Zhao M."/>
            <person name="Hao Q."/>
            <person name="McDermott J."/>
            <person name="Samudrala R."/>
            <person name="Kristiansen K."/>
            <person name="Wong G.K.-S."/>
        </authorList>
    </citation>
    <scope>NUCLEOTIDE SEQUENCE</scope>
</reference>
<evidence type="ECO:0000313" key="7">
    <source>
        <dbReference type="EMBL" id="EEE58307.1"/>
    </source>
</evidence>
<keyword evidence="5" id="KW-0611">Plant defense</keyword>
<evidence type="ECO:0000256" key="3">
    <source>
        <dbReference type="ARBA" id="ARBA00022737"/>
    </source>
</evidence>
<dbReference type="Gene3D" id="1.20.5.4130">
    <property type="match status" value="1"/>
</dbReference>
<sequence length="76" mass="8571">MADIVLGLTKSVVEGTVIKVQSAILEENQLKERVQHDLVFITDEFQMMQSFLNVVGRGQANNNVVRTWVTQVRNLA</sequence>